<dbReference type="Pfam" id="PF02487">
    <property type="entry name" value="CLN3"/>
    <property type="match status" value="2"/>
</dbReference>
<evidence type="ECO:0000256" key="2">
    <source>
        <dbReference type="ARBA" id="ARBA00007467"/>
    </source>
</evidence>
<dbReference type="InterPro" id="IPR018460">
    <property type="entry name" value="Battenin_disease_Cln3_subgr"/>
</dbReference>
<dbReference type="GO" id="GO:0031966">
    <property type="term" value="C:mitochondrial membrane"/>
    <property type="evidence" value="ECO:0007669"/>
    <property type="project" value="EnsemblMetazoa"/>
</dbReference>
<dbReference type="GO" id="GO:0008340">
    <property type="term" value="P:determination of adult lifespan"/>
    <property type="evidence" value="ECO:0007669"/>
    <property type="project" value="EnsemblMetazoa"/>
</dbReference>
<keyword evidence="4 7" id="KW-0812">Transmembrane</keyword>
<dbReference type="PIRSF" id="PIRSF015974">
    <property type="entry name" value="CLN3_BTN1"/>
    <property type="match status" value="1"/>
</dbReference>
<dbReference type="GO" id="GO:0031528">
    <property type="term" value="C:microvillus membrane"/>
    <property type="evidence" value="ECO:0007669"/>
    <property type="project" value="EnsemblMetazoa"/>
</dbReference>
<dbReference type="PANTHER" id="PTHR10981:SF0">
    <property type="entry name" value="BATTENIN"/>
    <property type="match status" value="1"/>
</dbReference>
<keyword evidence="5 7" id="KW-1133">Transmembrane helix</keyword>
<reference evidence="9 10" key="1">
    <citation type="journal article" date="2007" name="Nature">
        <title>Evolution of genes and genomes on the Drosophila phylogeny.</title>
        <authorList>
            <consortium name="Drosophila 12 Genomes Consortium"/>
            <person name="Clark A.G."/>
            <person name="Eisen M.B."/>
            <person name="Smith D.R."/>
            <person name="Bergman C.M."/>
            <person name="Oliver B."/>
            <person name="Markow T.A."/>
            <person name="Kaufman T.C."/>
            <person name="Kellis M."/>
            <person name="Gelbart W."/>
            <person name="Iyer V.N."/>
            <person name="Pollard D.A."/>
            <person name="Sackton T.B."/>
            <person name="Larracuente A.M."/>
            <person name="Singh N.D."/>
            <person name="Abad J.P."/>
            <person name="Abt D.N."/>
            <person name="Adryan B."/>
            <person name="Aguade M."/>
            <person name="Akashi H."/>
            <person name="Anderson W.W."/>
            <person name="Aquadro C.F."/>
            <person name="Ardell D.H."/>
            <person name="Arguello R."/>
            <person name="Artieri C.G."/>
            <person name="Barbash D.A."/>
            <person name="Barker D."/>
            <person name="Barsanti P."/>
            <person name="Batterham P."/>
            <person name="Batzoglou S."/>
            <person name="Begun D."/>
            <person name="Bhutkar A."/>
            <person name="Blanco E."/>
            <person name="Bosak S.A."/>
            <person name="Bradley R.K."/>
            <person name="Brand A.D."/>
            <person name="Brent M.R."/>
            <person name="Brooks A.N."/>
            <person name="Brown R.H."/>
            <person name="Butlin R.K."/>
            <person name="Caggese C."/>
            <person name="Calvi B.R."/>
            <person name="Bernardo de Carvalho A."/>
            <person name="Caspi A."/>
            <person name="Castrezana S."/>
            <person name="Celniker S.E."/>
            <person name="Chang J.L."/>
            <person name="Chapple C."/>
            <person name="Chatterji S."/>
            <person name="Chinwalla A."/>
            <person name="Civetta A."/>
            <person name="Clifton S.W."/>
            <person name="Comeron J.M."/>
            <person name="Costello J.C."/>
            <person name="Coyne J.A."/>
            <person name="Daub J."/>
            <person name="David R.G."/>
            <person name="Delcher A.L."/>
            <person name="Delehaunty K."/>
            <person name="Do C.B."/>
            <person name="Ebling H."/>
            <person name="Edwards K."/>
            <person name="Eickbush T."/>
            <person name="Evans J.D."/>
            <person name="Filipski A."/>
            <person name="Findeiss S."/>
            <person name="Freyhult E."/>
            <person name="Fulton L."/>
            <person name="Fulton R."/>
            <person name="Garcia A.C."/>
            <person name="Gardiner A."/>
            <person name="Garfield D.A."/>
            <person name="Garvin B.E."/>
            <person name="Gibson G."/>
            <person name="Gilbert D."/>
            <person name="Gnerre S."/>
            <person name="Godfrey J."/>
            <person name="Good R."/>
            <person name="Gotea V."/>
            <person name="Gravely B."/>
            <person name="Greenberg A.J."/>
            <person name="Griffiths-Jones S."/>
            <person name="Gross S."/>
            <person name="Guigo R."/>
            <person name="Gustafson E.A."/>
            <person name="Haerty W."/>
            <person name="Hahn M.W."/>
            <person name="Halligan D.L."/>
            <person name="Halpern A.L."/>
            <person name="Halter G.M."/>
            <person name="Han M.V."/>
            <person name="Heger A."/>
            <person name="Hillier L."/>
            <person name="Hinrichs A.S."/>
            <person name="Holmes I."/>
            <person name="Hoskins R.A."/>
            <person name="Hubisz M.J."/>
            <person name="Hultmark D."/>
            <person name="Huntley M.A."/>
            <person name="Jaffe D.B."/>
            <person name="Jagadeeshan S."/>
            <person name="Jeck W.R."/>
            <person name="Johnson J."/>
            <person name="Jones C.D."/>
            <person name="Jordan W.C."/>
            <person name="Karpen G.H."/>
            <person name="Kataoka E."/>
            <person name="Keightley P.D."/>
            <person name="Kheradpour P."/>
            <person name="Kirkness E.F."/>
            <person name="Koerich L.B."/>
            <person name="Kristiansen K."/>
            <person name="Kudrna D."/>
            <person name="Kulathinal R.J."/>
            <person name="Kumar S."/>
            <person name="Kwok R."/>
            <person name="Lander E."/>
            <person name="Langley C.H."/>
            <person name="Lapoint R."/>
            <person name="Lazzaro B.P."/>
            <person name="Lee S.J."/>
            <person name="Levesque L."/>
            <person name="Li R."/>
            <person name="Lin C.F."/>
            <person name="Lin M.F."/>
            <person name="Lindblad-Toh K."/>
            <person name="Llopart A."/>
            <person name="Long M."/>
            <person name="Low L."/>
            <person name="Lozovsky E."/>
            <person name="Lu J."/>
            <person name="Luo M."/>
            <person name="Machado C.A."/>
            <person name="Makalowski W."/>
            <person name="Marzo M."/>
            <person name="Matsuda M."/>
            <person name="Matzkin L."/>
            <person name="McAllister B."/>
            <person name="McBride C.S."/>
            <person name="McKernan B."/>
            <person name="McKernan K."/>
            <person name="Mendez-Lago M."/>
            <person name="Minx P."/>
            <person name="Mollenhauer M.U."/>
            <person name="Montooth K."/>
            <person name="Mount S.M."/>
            <person name="Mu X."/>
            <person name="Myers E."/>
            <person name="Negre B."/>
            <person name="Newfeld S."/>
            <person name="Nielsen R."/>
            <person name="Noor M.A."/>
            <person name="O'Grady P."/>
            <person name="Pachter L."/>
            <person name="Papaceit M."/>
            <person name="Parisi M.J."/>
            <person name="Parisi M."/>
            <person name="Parts L."/>
            <person name="Pedersen J.S."/>
            <person name="Pesole G."/>
            <person name="Phillippy A.M."/>
            <person name="Ponting C.P."/>
            <person name="Pop M."/>
            <person name="Porcelli D."/>
            <person name="Powell J.R."/>
            <person name="Prohaska S."/>
            <person name="Pruitt K."/>
            <person name="Puig M."/>
            <person name="Quesneville H."/>
            <person name="Ram K.R."/>
            <person name="Rand D."/>
            <person name="Rasmussen M.D."/>
            <person name="Reed L.K."/>
            <person name="Reenan R."/>
            <person name="Reily A."/>
            <person name="Remington K.A."/>
            <person name="Rieger T.T."/>
            <person name="Ritchie M.G."/>
            <person name="Robin C."/>
            <person name="Rogers Y.H."/>
            <person name="Rohde C."/>
            <person name="Rozas J."/>
            <person name="Rubenfield M.J."/>
            <person name="Ruiz A."/>
            <person name="Russo S."/>
            <person name="Salzberg S.L."/>
            <person name="Sanchez-Gracia A."/>
            <person name="Saranga D.J."/>
            <person name="Sato H."/>
            <person name="Schaeffer S.W."/>
            <person name="Schatz M.C."/>
            <person name="Schlenke T."/>
            <person name="Schwartz R."/>
            <person name="Segarra C."/>
            <person name="Singh R.S."/>
            <person name="Sirot L."/>
            <person name="Sirota M."/>
            <person name="Sisneros N.B."/>
            <person name="Smith C.D."/>
            <person name="Smith T.F."/>
            <person name="Spieth J."/>
            <person name="Stage D.E."/>
            <person name="Stark A."/>
            <person name="Stephan W."/>
            <person name="Strausberg R.L."/>
            <person name="Strempel S."/>
            <person name="Sturgill D."/>
            <person name="Sutton G."/>
            <person name="Sutton G.G."/>
            <person name="Tao W."/>
            <person name="Teichmann S."/>
            <person name="Tobari Y.N."/>
            <person name="Tomimura Y."/>
            <person name="Tsolas J.M."/>
            <person name="Valente V.L."/>
            <person name="Venter E."/>
            <person name="Venter J.C."/>
            <person name="Vicario S."/>
            <person name="Vieira F.G."/>
            <person name="Vilella A.J."/>
            <person name="Villasante A."/>
            <person name="Walenz B."/>
            <person name="Wang J."/>
            <person name="Wasserman M."/>
            <person name="Watts T."/>
            <person name="Wilson D."/>
            <person name="Wilson R.K."/>
            <person name="Wing R.A."/>
            <person name="Wolfner M.F."/>
            <person name="Wong A."/>
            <person name="Wong G.K."/>
            <person name="Wu C.I."/>
            <person name="Wu G."/>
            <person name="Yamamoto D."/>
            <person name="Yang H.P."/>
            <person name="Yang S.P."/>
            <person name="Yorke J.A."/>
            <person name="Yoshida K."/>
            <person name="Zdobnov E."/>
            <person name="Zhang P."/>
            <person name="Zhang Y."/>
            <person name="Zimin A.V."/>
            <person name="Baldwin J."/>
            <person name="Abdouelleil A."/>
            <person name="Abdulkadir J."/>
            <person name="Abebe A."/>
            <person name="Abera B."/>
            <person name="Abreu J."/>
            <person name="Acer S.C."/>
            <person name="Aftuck L."/>
            <person name="Alexander A."/>
            <person name="An P."/>
            <person name="Anderson E."/>
            <person name="Anderson S."/>
            <person name="Arachi H."/>
            <person name="Azer M."/>
            <person name="Bachantsang P."/>
            <person name="Barry A."/>
            <person name="Bayul T."/>
            <person name="Berlin A."/>
            <person name="Bessette D."/>
            <person name="Bloom T."/>
            <person name="Blye J."/>
            <person name="Boguslavskiy L."/>
            <person name="Bonnet C."/>
            <person name="Boukhgalter B."/>
            <person name="Bourzgui I."/>
            <person name="Brown A."/>
            <person name="Cahill P."/>
            <person name="Channer S."/>
            <person name="Cheshatsang Y."/>
            <person name="Chuda L."/>
            <person name="Citroen M."/>
            <person name="Collymore A."/>
            <person name="Cooke P."/>
            <person name="Costello M."/>
            <person name="D'Aco K."/>
            <person name="Daza R."/>
            <person name="De Haan G."/>
            <person name="DeGray S."/>
            <person name="DeMaso C."/>
            <person name="Dhargay N."/>
            <person name="Dooley K."/>
            <person name="Dooley E."/>
            <person name="Doricent M."/>
            <person name="Dorje P."/>
            <person name="Dorjee K."/>
            <person name="Dupes A."/>
            <person name="Elong R."/>
            <person name="Falk J."/>
            <person name="Farina A."/>
            <person name="Faro S."/>
            <person name="Ferguson D."/>
            <person name="Fisher S."/>
            <person name="Foley C.D."/>
            <person name="Franke A."/>
            <person name="Friedrich D."/>
            <person name="Gadbois L."/>
            <person name="Gearin G."/>
            <person name="Gearin C.R."/>
            <person name="Giannoukos G."/>
            <person name="Goode T."/>
            <person name="Graham J."/>
            <person name="Grandbois E."/>
            <person name="Grewal S."/>
            <person name="Gyaltsen K."/>
            <person name="Hafez N."/>
            <person name="Hagos B."/>
            <person name="Hall J."/>
            <person name="Henson C."/>
            <person name="Hollinger A."/>
            <person name="Honan T."/>
            <person name="Huard M.D."/>
            <person name="Hughes L."/>
            <person name="Hurhula B."/>
            <person name="Husby M.E."/>
            <person name="Kamat A."/>
            <person name="Kanga B."/>
            <person name="Kashin S."/>
            <person name="Khazanovich D."/>
            <person name="Kisner P."/>
            <person name="Lance K."/>
            <person name="Lara M."/>
            <person name="Lee W."/>
            <person name="Lennon N."/>
            <person name="Letendre F."/>
            <person name="LeVine R."/>
            <person name="Lipovsky A."/>
            <person name="Liu X."/>
            <person name="Liu J."/>
            <person name="Liu S."/>
            <person name="Lokyitsang T."/>
            <person name="Lokyitsang Y."/>
            <person name="Lubonja R."/>
            <person name="Lui A."/>
            <person name="MacDonald P."/>
            <person name="Magnisalis V."/>
            <person name="Maru K."/>
            <person name="Matthews C."/>
            <person name="McCusker W."/>
            <person name="McDonough S."/>
            <person name="Mehta T."/>
            <person name="Meldrim J."/>
            <person name="Meneus L."/>
            <person name="Mihai O."/>
            <person name="Mihalev A."/>
            <person name="Mihova T."/>
            <person name="Mittelman R."/>
            <person name="Mlenga V."/>
            <person name="Montmayeur A."/>
            <person name="Mulrain L."/>
            <person name="Navidi A."/>
            <person name="Naylor J."/>
            <person name="Negash T."/>
            <person name="Nguyen T."/>
            <person name="Nguyen N."/>
            <person name="Nicol R."/>
            <person name="Norbu C."/>
            <person name="Norbu N."/>
            <person name="Novod N."/>
            <person name="O'Neill B."/>
            <person name="Osman S."/>
            <person name="Markiewicz E."/>
            <person name="Oyono O.L."/>
            <person name="Patti C."/>
            <person name="Phunkhang P."/>
            <person name="Pierre F."/>
            <person name="Priest M."/>
            <person name="Raghuraman S."/>
            <person name="Rege F."/>
            <person name="Reyes R."/>
            <person name="Rise C."/>
            <person name="Rogov P."/>
            <person name="Ross K."/>
            <person name="Ryan E."/>
            <person name="Settipalli S."/>
            <person name="Shea T."/>
            <person name="Sherpa N."/>
            <person name="Shi L."/>
            <person name="Shih D."/>
            <person name="Sparrow T."/>
            <person name="Spaulding J."/>
            <person name="Stalker J."/>
            <person name="Stange-Thomann N."/>
            <person name="Stavropoulos S."/>
            <person name="Stone C."/>
            <person name="Strader C."/>
            <person name="Tesfaye S."/>
            <person name="Thomson T."/>
            <person name="Thoulutsang Y."/>
            <person name="Thoulutsang D."/>
            <person name="Topham K."/>
            <person name="Topping I."/>
            <person name="Tsamla T."/>
            <person name="Vassiliev H."/>
            <person name="Vo A."/>
            <person name="Wangchuk T."/>
            <person name="Wangdi T."/>
            <person name="Weiand M."/>
            <person name="Wilkinson J."/>
            <person name="Wilson A."/>
            <person name="Yadav S."/>
            <person name="Young G."/>
            <person name="Yu Q."/>
            <person name="Zembek L."/>
            <person name="Zhong D."/>
            <person name="Zimmer A."/>
            <person name="Zwirko Z."/>
            <person name="Jaffe D.B."/>
            <person name="Alvarez P."/>
            <person name="Brockman W."/>
            <person name="Butler J."/>
            <person name="Chin C."/>
            <person name="Gnerre S."/>
            <person name="Grabherr M."/>
            <person name="Kleber M."/>
            <person name="Mauceli E."/>
            <person name="MacCallum I."/>
        </authorList>
    </citation>
    <scope>NUCLEOTIDE SEQUENCE [LARGE SCALE GENOMIC DNA]</scope>
    <source>
        <strain evidence="9">TSC#14024-0371.13</strain>
        <strain evidence="10">Tucson 14024-0371.13</strain>
    </source>
</reference>
<dbReference type="Gene3D" id="1.20.1250.20">
    <property type="entry name" value="MFS general substrate transporter like domains"/>
    <property type="match status" value="1"/>
</dbReference>
<dbReference type="GO" id="GO:0006979">
    <property type="term" value="P:response to oxidative stress"/>
    <property type="evidence" value="ECO:0007669"/>
    <property type="project" value="EnsemblMetazoa"/>
</dbReference>
<dbReference type="EMBL" id="CH902618">
    <property type="protein sequence ID" value="EDV39290.1"/>
    <property type="molecule type" value="Genomic_DNA"/>
</dbReference>
<accession>B3M3V6</accession>
<dbReference type="EMBL" id="CH902618">
    <property type="protein sequence ID" value="KPU77990.1"/>
    <property type="molecule type" value="Genomic_DNA"/>
</dbReference>
<organism evidence="9 10">
    <name type="scientific">Drosophila ananassae</name>
    <name type="common">Fruit fly</name>
    <dbReference type="NCBI Taxonomy" id="7217"/>
    <lineage>
        <taxon>Eukaryota</taxon>
        <taxon>Metazoa</taxon>
        <taxon>Ecdysozoa</taxon>
        <taxon>Arthropoda</taxon>
        <taxon>Hexapoda</taxon>
        <taxon>Insecta</taxon>
        <taxon>Pterygota</taxon>
        <taxon>Neoptera</taxon>
        <taxon>Endopterygota</taxon>
        <taxon>Diptera</taxon>
        <taxon>Brachycera</taxon>
        <taxon>Muscomorpha</taxon>
        <taxon>Ephydroidea</taxon>
        <taxon>Drosophilidae</taxon>
        <taxon>Drosophila</taxon>
        <taxon>Sophophora</taxon>
    </lineage>
</organism>
<evidence type="ECO:0000256" key="7">
    <source>
        <dbReference type="RuleBase" id="RU361113"/>
    </source>
</evidence>
<dbReference type="HOGENOM" id="CLU_029663_0_0_1"/>
<feature type="transmembrane region" description="Helical" evidence="7">
    <location>
        <begin position="138"/>
        <end position="159"/>
    </location>
</feature>
<comment type="similarity">
    <text evidence="2 7">Belongs to the battenin family.</text>
</comment>
<proteinExistence type="inferred from homology"/>
<keyword evidence="10" id="KW-1185">Reference proteome</keyword>
<keyword evidence="3" id="KW-0813">Transport</keyword>
<feature type="transmembrane region" description="Helical" evidence="7">
    <location>
        <begin position="347"/>
        <end position="370"/>
    </location>
</feature>
<protein>
    <recommendedName>
        <fullName evidence="7">Battenin</fullName>
    </recommendedName>
</protein>
<dbReference type="GO" id="GO:0016324">
    <property type="term" value="C:apical plasma membrane"/>
    <property type="evidence" value="ECO:0007669"/>
    <property type="project" value="EnsemblMetazoa"/>
</dbReference>
<dbReference type="GO" id="GO:0005770">
    <property type="term" value="C:late endosome"/>
    <property type="evidence" value="ECO:0007669"/>
    <property type="project" value="EnsemblMetazoa"/>
</dbReference>
<dbReference type="GO" id="GO:0005765">
    <property type="term" value="C:lysosomal membrane"/>
    <property type="evidence" value="ECO:0007669"/>
    <property type="project" value="UniProtKB-SubCell"/>
</dbReference>
<feature type="transmembrane region" description="Helical" evidence="7">
    <location>
        <begin position="257"/>
        <end position="274"/>
    </location>
</feature>
<reference evidence="9" key="2">
    <citation type="journal article" date="2008" name="Bioinformatics">
        <title>Assembly reconciliation.</title>
        <authorList>
            <person name="Zimin A.V."/>
            <person name="Smith D.R."/>
            <person name="Sutton G."/>
            <person name="Yorke J.A."/>
        </authorList>
    </citation>
    <scope>NUCLEOTIDE SEQUENCE</scope>
    <source>
        <strain evidence="9">TSC#14024-0371.13</strain>
    </source>
</reference>
<evidence type="ECO:0000313" key="10">
    <source>
        <dbReference type="Proteomes" id="UP000007801"/>
    </source>
</evidence>
<evidence type="ECO:0000256" key="4">
    <source>
        <dbReference type="ARBA" id="ARBA00022692"/>
    </source>
</evidence>
<feature type="transmembrane region" description="Helical" evidence="7">
    <location>
        <begin position="111"/>
        <end position="132"/>
    </location>
</feature>
<keyword evidence="6 7" id="KW-0472">Membrane</keyword>
<name>B3M3V6_DROAN</name>
<dbReference type="eggNOG" id="KOG3880">
    <property type="taxonomic scope" value="Eukaryota"/>
</dbReference>
<sequence length="422" mass="47436">MTASKQQEAESEPDPQVVVAPGDAARSSRHDRGLWRDLTAYWILGLCNNYGYVVMLSAAHDIIKQFNPTDDAEESDSGRNCHLVSTGAILLADVLPSLFVKMLMPFFPFWVNFRIALAVAFSAAGFLLVGFANAEWMALLGVIITSASSGIGETTFLAYSSRYNKNVISTWSSGTGGAGVIGSLSYASLRSLNVSPRDTMLIMLIFPAIEAVAFWLILRRPQVDILPVTTVESTEVLISDEKPLVGFKEKFFYIKHLFKYMLPLCLVYFFEYFINQGLFELVYFEDIFLDKDSQYRWLNVDYQIGVFISRSSVNIFQLDKIWLMSIFQFVNVVYFLTEVIWWYTPSIWIVFVIVLWEGLLGGGAYVNTFYRMSKEISAERQQFAMAMVVQSDSYGIALAGFLAIPVHNAICGLPAATRGVVW</sequence>
<feature type="transmembrane region" description="Helical" evidence="7">
    <location>
        <begin position="321"/>
        <end position="341"/>
    </location>
</feature>
<dbReference type="OrthoDB" id="5965864at2759"/>
<dbReference type="STRING" id="7217.B3M3V6"/>
<dbReference type="GO" id="GO:0051453">
    <property type="term" value="P:regulation of intracellular pH"/>
    <property type="evidence" value="ECO:0007669"/>
    <property type="project" value="TreeGrafter"/>
</dbReference>
<comment type="subcellular location">
    <subcellularLocation>
        <location evidence="1">Endomembrane system</location>
        <topology evidence="1">Multi-pass membrane protein</topology>
    </subcellularLocation>
    <subcellularLocation>
        <location evidence="7">Lysosome membrane</location>
        <topology evidence="7">Multi-pass membrane protein</topology>
    </subcellularLocation>
</comment>
<dbReference type="InterPro" id="IPR036259">
    <property type="entry name" value="MFS_trans_sf"/>
</dbReference>
<dbReference type="Proteomes" id="UP000007801">
    <property type="component" value="Unassembled WGS sequence"/>
</dbReference>
<feature type="transmembrane region" description="Helical" evidence="7">
    <location>
        <begin position="201"/>
        <end position="218"/>
    </location>
</feature>
<evidence type="ECO:0000256" key="1">
    <source>
        <dbReference type="ARBA" id="ARBA00004127"/>
    </source>
</evidence>
<feature type="region of interest" description="Disordered" evidence="8">
    <location>
        <begin position="1"/>
        <end position="24"/>
    </location>
</feature>
<dbReference type="SUPFAM" id="SSF103473">
    <property type="entry name" value="MFS general substrate transporter"/>
    <property type="match status" value="1"/>
</dbReference>
<feature type="transmembrane region" description="Helical" evidence="7">
    <location>
        <begin position="38"/>
        <end position="63"/>
    </location>
</feature>
<gene>
    <name evidence="9" type="primary">Dana\GF25236</name>
    <name evidence="9" type="synonym">dana_GLEANR_9913</name>
    <name evidence="9" type="ORF">GF25236</name>
</gene>
<evidence type="ECO:0000256" key="6">
    <source>
        <dbReference type="ARBA" id="ARBA00023136"/>
    </source>
</evidence>
<feature type="transmembrane region" description="Helical" evidence="7">
    <location>
        <begin position="171"/>
        <end position="189"/>
    </location>
</feature>
<dbReference type="GeneID" id="6507861"/>
<dbReference type="KEGG" id="dan:6507861"/>
<evidence type="ECO:0000313" key="9">
    <source>
        <dbReference type="EMBL" id="EDV39290.1"/>
    </source>
</evidence>
<evidence type="ECO:0000256" key="3">
    <source>
        <dbReference type="ARBA" id="ARBA00022448"/>
    </source>
</evidence>
<reference evidence="9" key="3">
    <citation type="submission" date="2015-10" db="EMBL/GenBank/DDBJ databases">
        <authorList>
            <consortium name="FlyBase"/>
        </authorList>
    </citation>
    <scope>NUCLEOTIDE SEQUENCE</scope>
    <source>
        <strain evidence="9">TSC#14024-0371.13</strain>
    </source>
</reference>
<dbReference type="PANTHER" id="PTHR10981">
    <property type="entry name" value="BATTENIN"/>
    <property type="match status" value="1"/>
</dbReference>
<dbReference type="GO" id="GO:0007040">
    <property type="term" value="P:lysosome organization"/>
    <property type="evidence" value="ECO:0007669"/>
    <property type="project" value="TreeGrafter"/>
</dbReference>
<dbReference type="InterPro" id="IPR003492">
    <property type="entry name" value="Battenin_disease_Cln3"/>
</dbReference>
<dbReference type="FunCoup" id="B3M3V6">
    <property type="interactions" value="170"/>
</dbReference>
<dbReference type="AlphaFoldDB" id="B3M3V6"/>
<evidence type="ECO:0000256" key="8">
    <source>
        <dbReference type="SAM" id="MobiDB-lite"/>
    </source>
</evidence>
<dbReference type="CTD" id="1201"/>
<dbReference type="OMA" id="WLCNWQV"/>
<dbReference type="GO" id="GO:0046328">
    <property type="term" value="P:regulation of JNK cascade"/>
    <property type="evidence" value="ECO:0007669"/>
    <property type="project" value="EnsemblMetazoa"/>
</dbReference>
<evidence type="ECO:0000256" key="5">
    <source>
        <dbReference type="ARBA" id="ARBA00022989"/>
    </source>
</evidence>
<dbReference type="PRINTS" id="PR01315">
    <property type="entry name" value="BATTENIN"/>
</dbReference>
<keyword evidence="7" id="KW-0458">Lysosome</keyword>
<dbReference type="FunFam" id="1.20.1250.20:FF:000427">
    <property type="entry name" value="Battenin"/>
    <property type="match status" value="1"/>
</dbReference>